<sequence length="105" mass="12063">MHSKTKSSAKSSEMTKDRKLIPEKHEDSLKVKSPIKPLQIMFRRDTRGIRKETYFENNPSIYVHSSPSINKIKISAKKTNEVTEIIRSLIIKKKNSPTSISKVHS</sequence>
<gene>
    <name evidence="2" type="ORF">AVEN_87881_1</name>
</gene>
<evidence type="ECO:0000256" key="1">
    <source>
        <dbReference type="SAM" id="MobiDB-lite"/>
    </source>
</evidence>
<evidence type="ECO:0000313" key="2">
    <source>
        <dbReference type="EMBL" id="GBL89550.1"/>
    </source>
</evidence>
<organism evidence="2 3">
    <name type="scientific">Araneus ventricosus</name>
    <name type="common">Orbweaver spider</name>
    <name type="synonym">Epeira ventricosa</name>
    <dbReference type="NCBI Taxonomy" id="182803"/>
    <lineage>
        <taxon>Eukaryota</taxon>
        <taxon>Metazoa</taxon>
        <taxon>Ecdysozoa</taxon>
        <taxon>Arthropoda</taxon>
        <taxon>Chelicerata</taxon>
        <taxon>Arachnida</taxon>
        <taxon>Araneae</taxon>
        <taxon>Araneomorphae</taxon>
        <taxon>Entelegynae</taxon>
        <taxon>Araneoidea</taxon>
        <taxon>Araneidae</taxon>
        <taxon>Araneus</taxon>
    </lineage>
</organism>
<feature type="compositionally biased region" description="Basic and acidic residues" evidence="1">
    <location>
        <begin position="13"/>
        <end position="28"/>
    </location>
</feature>
<accession>A0A4Y2BBI2</accession>
<reference evidence="2 3" key="1">
    <citation type="journal article" date="2019" name="Sci. Rep.">
        <title>Orb-weaving spider Araneus ventricosus genome elucidates the spidroin gene catalogue.</title>
        <authorList>
            <person name="Kono N."/>
            <person name="Nakamura H."/>
            <person name="Ohtoshi R."/>
            <person name="Moran D.A.P."/>
            <person name="Shinohara A."/>
            <person name="Yoshida Y."/>
            <person name="Fujiwara M."/>
            <person name="Mori M."/>
            <person name="Tomita M."/>
            <person name="Arakawa K."/>
        </authorList>
    </citation>
    <scope>NUCLEOTIDE SEQUENCE [LARGE SCALE GENOMIC DNA]</scope>
</reference>
<name>A0A4Y2BBI2_ARAVE</name>
<dbReference type="AlphaFoldDB" id="A0A4Y2BBI2"/>
<keyword evidence="3" id="KW-1185">Reference proteome</keyword>
<proteinExistence type="predicted"/>
<dbReference type="EMBL" id="BGPR01000065">
    <property type="protein sequence ID" value="GBL89550.1"/>
    <property type="molecule type" value="Genomic_DNA"/>
</dbReference>
<dbReference type="Proteomes" id="UP000499080">
    <property type="component" value="Unassembled WGS sequence"/>
</dbReference>
<protein>
    <submittedName>
        <fullName evidence="2">Uncharacterized protein</fullName>
    </submittedName>
</protein>
<evidence type="ECO:0000313" key="3">
    <source>
        <dbReference type="Proteomes" id="UP000499080"/>
    </source>
</evidence>
<comment type="caution">
    <text evidence="2">The sequence shown here is derived from an EMBL/GenBank/DDBJ whole genome shotgun (WGS) entry which is preliminary data.</text>
</comment>
<feature type="region of interest" description="Disordered" evidence="1">
    <location>
        <begin position="1"/>
        <end position="28"/>
    </location>
</feature>